<comment type="caution">
    <text evidence="1">The sequence shown here is derived from an EMBL/GenBank/DDBJ whole genome shotgun (WGS) entry which is preliminary data.</text>
</comment>
<organism evidence="1 2">
    <name type="scientific">Modicella reniformis</name>
    <dbReference type="NCBI Taxonomy" id="1440133"/>
    <lineage>
        <taxon>Eukaryota</taxon>
        <taxon>Fungi</taxon>
        <taxon>Fungi incertae sedis</taxon>
        <taxon>Mucoromycota</taxon>
        <taxon>Mortierellomycotina</taxon>
        <taxon>Mortierellomycetes</taxon>
        <taxon>Mortierellales</taxon>
        <taxon>Mortierellaceae</taxon>
        <taxon>Modicella</taxon>
    </lineage>
</organism>
<name>A0A9P6IHX5_9FUNG</name>
<keyword evidence="2" id="KW-1185">Reference proteome</keyword>
<reference evidence="1" key="1">
    <citation type="journal article" date="2020" name="Fungal Divers.">
        <title>Resolving the Mortierellaceae phylogeny through synthesis of multi-gene phylogenetics and phylogenomics.</title>
        <authorList>
            <person name="Vandepol N."/>
            <person name="Liber J."/>
            <person name="Desiro A."/>
            <person name="Na H."/>
            <person name="Kennedy M."/>
            <person name="Barry K."/>
            <person name="Grigoriev I.V."/>
            <person name="Miller A.N."/>
            <person name="O'Donnell K."/>
            <person name="Stajich J.E."/>
            <person name="Bonito G."/>
        </authorList>
    </citation>
    <scope>NUCLEOTIDE SEQUENCE</scope>
    <source>
        <strain evidence="1">MES-2147</strain>
    </source>
</reference>
<sequence>LRKVFNDIAAKFPKAKTNSIKKPRKESVFVHIAKNDHFDNPAIVAIIRFKWHKFVIMYWL</sequence>
<protein>
    <submittedName>
        <fullName evidence="1">Uncharacterized protein</fullName>
    </submittedName>
</protein>
<feature type="non-terminal residue" evidence="1">
    <location>
        <position position="1"/>
    </location>
</feature>
<evidence type="ECO:0000313" key="1">
    <source>
        <dbReference type="EMBL" id="KAF9916576.1"/>
    </source>
</evidence>
<feature type="non-terminal residue" evidence="1">
    <location>
        <position position="60"/>
    </location>
</feature>
<accession>A0A9P6IHX5</accession>
<dbReference type="EMBL" id="JAAAHW010011949">
    <property type="protein sequence ID" value="KAF9916576.1"/>
    <property type="molecule type" value="Genomic_DNA"/>
</dbReference>
<dbReference type="Proteomes" id="UP000749646">
    <property type="component" value="Unassembled WGS sequence"/>
</dbReference>
<gene>
    <name evidence="1" type="ORF">BGZ65_000241</name>
</gene>
<proteinExistence type="predicted"/>
<evidence type="ECO:0000313" key="2">
    <source>
        <dbReference type="Proteomes" id="UP000749646"/>
    </source>
</evidence>
<dbReference type="AlphaFoldDB" id="A0A9P6IHX5"/>
<dbReference type="OrthoDB" id="2433234at2759"/>